<name>A0A0W0ZM89_9GAMM</name>
<dbReference type="PATRIC" id="fig|947033.5.peg.753"/>
<comment type="caution">
    <text evidence="1">The sequence shown here is derived from an EMBL/GenBank/DDBJ whole genome shotgun (WGS) entry which is preliminary data.</text>
</comment>
<reference evidence="1 2" key="1">
    <citation type="submission" date="2015-11" db="EMBL/GenBank/DDBJ databases">
        <title>Genomic analysis of 38 Legionella species identifies large and diverse effector repertoires.</title>
        <authorList>
            <person name="Burstein D."/>
            <person name="Amaro F."/>
            <person name="Zusman T."/>
            <person name="Lifshitz Z."/>
            <person name="Cohen O."/>
            <person name="Gilbert J.A."/>
            <person name="Pupko T."/>
            <person name="Shuman H.A."/>
            <person name="Segal G."/>
        </authorList>
    </citation>
    <scope>NUCLEOTIDE SEQUENCE [LARGE SCALE GENOMIC DNA]</scope>
    <source>
        <strain evidence="1 2">IMVS3376</strain>
    </source>
</reference>
<dbReference type="EMBL" id="LNYY01000016">
    <property type="protein sequence ID" value="KTD70104.1"/>
    <property type="molecule type" value="Genomic_DNA"/>
</dbReference>
<dbReference type="Proteomes" id="UP000054926">
    <property type="component" value="Unassembled WGS sequence"/>
</dbReference>
<sequence length="737" mass="81286">MSAGATVGASHMLELLAVGGNVALEATGIAGKALGMVPSAMKFWNQHLRDDLGQSLGLPKVDQSTFYKNLNQKQQATTQNLLFNFHSMLQGLGPSQAETLHKVVLGDMSFSRRPPGVIGLKQTGEALRDLPPDKRAELVELFNQACIRSLESSSTKQSASSFYLISALIEVVRPSILSELKQRYLSAHKITPETQRLLEAANFPNNLRHAYLWKPEFLAICDPMKLQLEAQRIKSEIIQENGNGNLFTDAEIEQVNEEMRDYIGQEPAVYSHVEKQKYGDLAKSKIFARMDPFSVLADSAVKYAHFIGEMRRNEENPDPHATTDLKFHRILEFLNTCDPNSSLAKEVDAILKSPEISGALNQALNQCYQKSLQHVYEGLAPSLAEGEDLSQLPEVAGISSLPENPDGPLKRADALKFYNDHLNHPDKIGQVMVEFNKELANFNNPAPQATQAVSMAKVAILMGMLDPQKDIKEVEAYKNILIEMRASLQRKISEMPNNRALSEAFEFAQRVLDEMTIASFMSRGQRLEHDDKTKGKASTFTSFMSKDASTVGIIAPPSAVVTGPVAAAFGGLSALINALKYTPDSANVRELSSILLNSKEHSDSCYEEAMEKLNVTIGVIKSHQLKIKSILASHPLTENPEALRCIETILEASKAGLTCLEVAKNHLELNIGEFKPEDSQPEQIVQRAIAYEAAIKSVLSDAVQTHEGISTAIDTEMRKLEELIKPKYDDSPALMHV</sequence>
<gene>
    <name evidence="1" type="ORF">Lste_0708</name>
</gene>
<organism evidence="1 2">
    <name type="scientific">Legionella steelei</name>
    <dbReference type="NCBI Taxonomy" id="947033"/>
    <lineage>
        <taxon>Bacteria</taxon>
        <taxon>Pseudomonadati</taxon>
        <taxon>Pseudomonadota</taxon>
        <taxon>Gammaproteobacteria</taxon>
        <taxon>Legionellales</taxon>
        <taxon>Legionellaceae</taxon>
        <taxon>Legionella</taxon>
    </lineage>
</organism>
<dbReference type="RefSeq" id="WP_058509714.1">
    <property type="nucleotide sequence ID" value="NZ_LNYY01000016.1"/>
</dbReference>
<dbReference type="AlphaFoldDB" id="A0A0W0ZM89"/>
<keyword evidence="2" id="KW-1185">Reference proteome</keyword>
<evidence type="ECO:0000313" key="2">
    <source>
        <dbReference type="Proteomes" id="UP000054926"/>
    </source>
</evidence>
<evidence type="ECO:0000313" key="1">
    <source>
        <dbReference type="EMBL" id="KTD70104.1"/>
    </source>
</evidence>
<proteinExistence type="predicted"/>
<protein>
    <submittedName>
        <fullName evidence="1">Uncharacterized protein</fullName>
    </submittedName>
</protein>
<accession>A0A0W0ZM89</accession>